<evidence type="ECO:0000313" key="2">
    <source>
        <dbReference type="Proteomes" id="UP001163321"/>
    </source>
</evidence>
<accession>A0ACC0WGC1</accession>
<proteinExistence type="predicted"/>
<dbReference type="Proteomes" id="UP001163321">
    <property type="component" value="Chromosome 13"/>
</dbReference>
<organism evidence="1 2">
    <name type="scientific">Peronosclerospora sorghi</name>
    <dbReference type="NCBI Taxonomy" id="230839"/>
    <lineage>
        <taxon>Eukaryota</taxon>
        <taxon>Sar</taxon>
        <taxon>Stramenopiles</taxon>
        <taxon>Oomycota</taxon>
        <taxon>Peronosporomycetes</taxon>
        <taxon>Peronosporales</taxon>
        <taxon>Peronosporaceae</taxon>
        <taxon>Peronosclerospora</taxon>
    </lineage>
</organism>
<protein>
    <submittedName>
        <fullName evidence="1">Uncharacterized protein</fullName>
    </submittedName>
</protein>
<dbReference type="EMBL" id="CM047592">
    <property type="protein sequence ID" value="KAI9917797.1"/>
    <property type="molecule type" value="Genomic_DNA"/>
</dbReference>
<sequence>MKKSSVCTGVIKWWQILTSLSSPPLVKKSVMENSSDNFREWIKRKNDPERQLLEIDEFELLGVLGAGTFGVVNLAKHERTQMTVALKVLSKEQIVRQHQVKHIVRERAVHLHLQHPFIATLYGTFQDEKCVYFVVEYLPGGELWNLVYTQSAYTQTGECATAGRGTLASPLKDRDERCPVTPGSQPLHATNVSTLHSPFGGVKEEYAVFYLSCILSAIEYLHDQHLVHRDLKLENLVLDREGYPKLVDFGLSKVDTKKEKDQLDPRTGTLCGSTEYMAPEVLLRQSYDARVDLWSFGILMYELLLGTTPFYHENPRELRRRILTANVAFPPEFQATCPLACDLLTQLLVKNPANRLAKIASMKTHAFFTQVFTSSKDWDRLGRREWTAPFRPHLAGPLDTSFFQPMEDDKQMEATVAPYVEDGTHLFRDF</sequence>
<evidence type="ECO:0000313" key="1">
    <source>
        <dbReference type="EMBL" id="KAI9917797.1"/>
    </source>
</evidence>
<reference evidence="1 2" key="1">
    <citation type="journal article" date="2022" name="bioRxiv">
        <title>The genome of the oomycete Peronosclerospora sorghi, a cosmopolitan pathogen of maize and sorghum, is inflated with dispersed pseudogenes.</title>
        <authorList>
            <person name="Fletcher K."/>
            <person name="Martin F."/>
            <person name="Isakeit T."/>
            <person name="Cavanaugh K."/>
            <person name="Magill C."/>
            <person name="Michelmore R."/>
        </authorList>
    </citation>
    <scope>NUCLEOTIDE SEQUENCE [LARGE SCALE GENOMIC DNA]</scope>
    <source>
        <strain evidence="1">P6</strain>
    </source>
</reference>
<name>A0ACC0WGC1_9STRA</name>
<comment type="caution">
    <text evidence="1">The sequence shown here is derived from an EMBL/GenBank/DDBJ whole genome shotgun (WGS) entry which is preliminary data.</text>
</comment>
<keyword evidence="2" id="KW-1185">Reference proteome</keyword>
<gene>
    <name evidence="1" type="ORF">PsorP6_012466</name>
</gene>